<evidence type="ECO:0000313" key="1">
    <source>
        <dbReference type="EMBL" id="CEP14469.1"/>
    </source>
</evidence>
<reference evidence="1 2" key="1">
    <citation type="submission" date="2014-09" db="EMBL/GenBank/DDBJ databases">
        <authorList>
            <person name="Ellenberger Sabrina"/>
        </authorList>
    </citation>
    <scope>NUCLEOTIDE SEQUENCE [LARGE SCALE GENOMIC DNA]</scope>
    <source>
        <strain evidence="1 2">CBS 412.66</strain>
    </source>
</reference>
<accession>A0A0B7NAK1</accession>
<dbReference type="EMBL" id="LN731232">
    <property type="protein sequence ID" value="CEP14469.1"/>
    <property type="molecule type" value="Genomic_DNA"/>
</dbReference>
<keyword evidence="2" id="KW-1185">Reference proteome</keyword>
<dbReference type="AlphaFoldDB" id="A0A0B7NAK1"/>
<protein>
    <submittedName>
        <fullName evidence="1">Uncharacterized protein</fullName>
    </submittedName>
</protein>
<proteinExistence type="predicted"/>
<organism evidence="1 2">
    <name type="scientific">Parasitella parasitica</name>
    <dbReference type="NCBI Taxonomy" id="35722"/>
    <lineage>
        <taxon>Eukaryota</taxon>
        <taxon>Fungi</taxon>
        <taxon>Fungi incertae sedis</taxon>
        <taxon>Mucoromycota</taxon>
        <taxon>Mucoromycotina</taxon>
        <taxon>Mucoromycetes</taxon>
        <taxon>Mucorales</taxon>
        <taxon>Mucorineae</taxon>
        <taxon>Mucoraceae</taxon>
        <taxon>Parasitella</taxon>
    </lineage>
</organism>
<gene>
    <name evidence="1" type="primary">PARPA_08649.1 scaffold 33451</name>
</gene>
<dbReference type="Proteomes" id="UP000054107">
    <property type="component" value="Unassembled WGS sequence"/>
</dbReference>
<name>A0A0B7NAK1_9FUNG</name>
<evidence type="ECO:0000313" key="2">
    <source>
        <dbReference type="Proteomes" id="UP000054107"/>
    </source>
</evidence>
<dbReference type="OrthoDB" id="2255941at2759"/>
<sequence>MSSNFFTSFCVPQMTMYRLSLDSEPIVTDVKFNTVPDSYYLCNSVTHVPHLKRSIVIHEAFIKNTTAARFDTYFKALFSKYNINNRENLFVTIMDFSVAHLMKHCFRSKAVTCTEYSQSFVFQDATNLHLLRS</sequence>